<dbReference type="InterPro" id="IPR009057">
    <property type="entry name" value="Homeodomain-like_sf"/>
</dbReference>
<dbReference type="SUPFAM" id="SSF46689">
    <property type="entry name" value="Homeodomain-like"/>
    <property type="match status" value="1"/>
</dbReference>
<dbReference type="OrthoDB" id="4709704at2"/>
<gene>
    <name evidence="4" type="ORF">C8N24_6505</name>
</gene>
<keyword evidence="5" id="KW-1185">Reference proteome</keyword>
<feature type="domain" description="HTH tetR-type" evidence="3">
    <location>
        <begin position="14"/>
        <end position="73"/>
    </location>
</feature>
<comment type="caution">
    <text evidence="4">The sequence shown here is derived from an EMBL/GenBank/DDBJ whole genome shotgun (WGS) entry which is preliminary data.</text>
</comment>
<keyword evidence="1 2" id="KW-0238">DNA-binding</keyword>
<dbReference type="RefSeq" id="WP_121258341.1">
    <property type="nucleotide sequence ID" value="NZ_RBIL01000003.1"/>
</dbReference>
<organism evidence="4 5">
    <name type="scientific">Solirubrobacter pauli</name>
    <dbReference type="NCBI Taxonomy" id="166793"/>
    <lineage>
        <taxon>Bacteria</taxon>
        <taxon>Bacillati</taxon>
        <taxon>Actinomycetota</taxon>
        <taxon>Thermoleophilia</taxon>
        <taxon>Solirubrobacterales</taxon>
        <taxon>Solirubrobacteraceae</taxon>
        <taxon>Solirubrobacter</taxon>
    </lineage>
</organism>
<reference evidence="4 5" key="1">
    <citation type="submission" date="2018-10" db="EMBL/GenBank/DDBJ databases">
        <title>Genomic Encyclopedia of Archaeal and Bacterial Type Strains, Phase II (KMG-II): from individual species to whole genera.</title>
        <authorList>
            <person name="Goeker M."/>
        </authorList>
    </citation>
    <scope>NUCLEOTIDE SEQUENCE [LARGE SCALE GENOMIC DNA]</scope>
    <source>
        <strain evidence="4 5">DSM 14954</strain>
    </source>
</reference>
<dbReference type="EMBL" id="RBIL01000003">
    <property type="protein sequence ID" value="RKQ84875.1"/>
    <property type="molecule type" value="Genomic_DNA"/>
</dbReference>
<dbReference type="AlphaFoldDB" id="A0A660KWQ0"/>
<feature type="DNA-binding region" description="H-T-H motif" evidence="2">
    <location>
        <begin position="36"/>
        <end position="55"/>
    </location>
</feature>
<dbReference type="Pfam" id="PF00440">
    <property type="entry name" value="TetR_N"/>
    <property type="match status" value="1"/>
</dbReference>
<evidence type="ECO:0000313" key="5">
    <source>
        <dbReference type="Proteomes" id="UP000278962"/>
    </source>
</evidence>
<name>A0A660KWQ0_9ACTN</name>
<dbReference type="GO" id="GO:0003677">
    <property type="term" value="F:DNA binding"/>
    <property type="evidence" value="ECO:0007669"/>
    <property type="project" value="UniProtKB-UniRule"/>
</dbReference>
<protein>
    <submittedName>
        <fullName evidence="4">TetR family transcriptional regulator</fullName>
    </submittedName>
</protein>
<accession>A0A660KWQ0</accession>
<evidence type="ECO:0000256" key="2">
    <source>
        <dbReference type="PROSITE-ProRule" id="PRU00335"/>
    </source>
</evidence>
<evidence type="ECO:0000259" key="3">
    <source>
        <dbReference type="PROSITE" id="PS50977"/>
    </source>
</evidence>
<evidence type="ECO:0000256" key="1">
    <source>
        <dbReference type="ARBA" id="ARBA00023125"/>
    </source>
</evidence>
<dbReference type="PROSITE" id="PS50977">
    <property type="entry name" value="HTH_TETR_2"/>
    <property type="match status" value="1"/>
</dbReference>
<dbReference type="Proteomes" id="UP000278962">
    <property type="component" value="Unassembled WGS sequence"/>
</dbReference>
<dbReference type="Gene3D" id="1.10.357.10">
    <property type="entry name" value="Tetracycline Repressor, domain 2"/>
    <property type="match status" value="1"/>
</dbReference>
<evidence type="ECO:0000313" key="4">
    <source>
        <dbReference type="EMBL" id="RKQ84875.1"/>
    </source>
</evidence>
<dbReference type="PRINTS" id="PR00455">
    <property type="entry name" value="HTHTETR"/>
</dbReference>
<dbReference type="InterPro" id="IPR001647">
    <property type="entry name" value="HTH_TetR"/>
</dbReference>
<sequence>MPRIRAATVVEHHALQRRALLDAARALLAETPQKPSMGTVGRRAGLARSSVYQYFASSDELLAGLIAEIFPDWARQVLNRMDAATGPGERVWAYVEANVDLFASSERAVARALREVVEPHVLQGPMEDFHRQLQVPLRQALTDFGEPEPEAMAEHIDSLIMQASRGLTADERSETSATRDVVLGRLRRLLGGFLGLDPNHG</sequence>
<proteinExistence type="predicted"/>